<reference evidence="8 10" key="2">
    <citation type="submission" date="2017-12" db="EMBL/GenBank/DDBJ databases">
        <title>Comparative Functional Genomics of Dry Heat Resistant strains isolated from the Viking Spacecraft.</title>
        <authorList>
            <person name="Seuylemezian A."/>
            <person name="Cooper K."/>
            <person name="Vaishampayan P."/>
        </authorList>
    </citation>
    <scope>NUCLEOTIDE SEQUENCE [LARGE SCALE GENOMIC DNA]</scope>
    <source>
        <strain evidence="8 10">ATCC 29669</strain>
    </source>
</reference>
<keyword evidence="10" id="KW-1185">Reference proteome</keyword>
<evidence type="ECO:0000256" key="2">
    <source>
        <dbReference type="ARBA" id="ARBA00022475"/>
    </source>
</evidence>
<dbReference type="Pfam" id="PF02690">
    <property type="entry name" value="Na_Pi_cotrans"/>
    <property type="match status" value="2"/>
</dbReference>
<protein>
    <submittedName>
        <fullName evidence="7">Na/Pi cotransporter</fullName>
    </submittedName>
</protein>
<feature type="transmembrane region" description="Helical" evidence="6">
    <location>
        <begin position="129"/>
        <end position="150"/>
    </location>
</feature>
<dbReference type="EMBL" id="PGVA01000004">
    <property type="protein sequence ID" value="PLR85894.1"/>
    <property type="molecule type" value="Genomic_DNA"/>
</dbReference>
<gene>
    <name evidence="7" type="ORF">CU635_02320</name>
    <name evidence="8" type="ORF">CVD25_04030</name>
</gene>
<comment type="caution">
    <text evidence="7">The sequence shown here is derived from an EMBL/GenBank/DDBJ whole genome shotgun (WGS) entry which is preliminary data.</text>
</comment>
<feature type="transmembrane region" description="Helical" evidence="6">
    <location>
        <begin position="205"/>
        <end position="226"/>
    </location>
</feature>
<dbReference type="GO" id="GO:0044341">
    <property type="term" value="P:sodium-dependent phosphate transport"/>
    <property type="evidence" value="ECO:0007669"/>
    <property type="project" value="InterPro"/>
</dbReference>
<accession>A0A2N5GR43</accession>
<feature type="transmembrane region" description="Helical" evidence="6">
    <location>
        <begin position="6"/>
        <end position="28"/>
    </location>
</feature>
<dbReference type="Proteomes" id="UP000235114">
    <property type="component" value="Unassembled WGS sequence"/>
</dbReference>
<name>A0A2N5GR43_9BACI</name>
<dbReference type="RefSeq" id="WP_101575559.1">
    <property type="nucleotide sequence ID" value="NZ_PGVA01000004.1"/>
</dbReference>
<proteinExistence type="predicted"/>
<dbReference type="InterPro" id="IPR004633">
    <property type="entry name" value="NaPi_cotrn-rel/YqeW-like"/>
</dbReference>
<evidence type="ECO:0000313" key="8">
    <source>
        <dbReference type="EMBL" id="PLS00013.1"/>
    </source>
</evidence>
<reference evidence="7 9" key="1">
    <citation type="submission" date="2017-11" db="EMBL/GenBank/DDBJ databases">
        <title>Comparitive Functional Genomics of Dry Heat Resistant strains isolated from the Viking Spacecraft.</title>
        <authorList>
            <person name="Seuylemezian A."/>
            <person name="Cooper K."/>
            <person name="Vaishampayan P."/>
        </authorList>
    </citation>
    <scope>NUCLEOTIDE SEQUENCE [LARGE SCALE GENOMIC DNA]</scope>
    <source>
        <strain evidence="7 9">M4.6</strain>
    </source>
</reference>
<dbReference type="OrthoDB" id="9763003at2"/>
<feature type="transmembrane region" description="Helical" evidence="6">
    <location>
        <begin position="238"/>
        <end position="260"/>
    </location>
</feature>
<feature type="transmembrane region" description="Helical" evidence="6">
    <location>
        <begin position="107"/>
        <end position="123"/>
    </location>
</feature>
<evidence type="ECO:0000256" key="6">
    <source>
        <dbReference type="SAM" id="Phobius"/>
    </source>
</evidence>
<feature type="transmembrane region" description="Helical" evidence="6">
    <location>
        <begin position="272"/>
        <end position="293"/>
    </location>
</feature>
<dbReference type="GO" id="GO:0005436">
    <property type="term" value="F:sodium:phosphate symporter activity"/>
    <property type="evidence" value="ECO:0007669"/>
    <property type="project" value="InterPro"/>
</dbReference>
<dbReference type="Proteomes" id="UP000234951">
    <property type="component" value="Unassembled WGS sequence"/>
</dbReference>
<evidence type="ECO:0000256" key="3">
    <source>
        <dbReference type="ARBA" id="ARBA00022692"/>
    </source>
</evidence>
<keyword evidence="3 6" id="KW-0812">Transmembrane</keyword>
<dbReference type="PANTHER" id="PTHR10010">
    <property type="entry name" value="SOLUTE CARRIER FAMILY 34 SODIUM PHOSPHATE , MEMBER 2-RELATED"/>
    <property type="match status" value="1"/>
</dbReference>
<keyword evidence="2" id="KW-1003">Cell membrane</keyword>
<evidence type="ECO:0000256" key="1">
    <source>
        <dbReference type="ARBA" id="ARBA00004651"/>
    </source>
</evidence>
<comment type="subcellular location">
    <subcellularLocation>
        <location evidence="1">Cell membrane</location>
        <topology evidence="1">Multi-pass membrane protein</topology>
    </subcellularLocation>
</comment>
<dbReference type="NCBIfam" id="NF037997">
    <property type="entry name" value="Na_Pi_symport"/>
    <property type="match status" value="1"/>
</dbReference>
<sequence length="307" mass="32978">MLLMLLFILFIGMFIFGMTILRTGLFNLSAGSLKLWMARLTASPMKGFLIGILVTAILQSSSAVMVITIGMISARLLTFPQSIGIILGTNIGTTFTAEFITFDIDSILLPLSVTGAILIALNNKRVRSAGMIIFGIATVFTAMRGFKYMATPLSVTPYIDNLLTFLNDSHLFSVMAGAIITAVIQSSTAVVGMLMGFLIAGHLSLVSAVAIMFGANIGTCVTAYIASITAGREARLAAYAHIWLNVLGVAAFFPFIKILADAAPLTADDIDVQLAHISVFFNVVSSLIILPFAERFGQIILWIHDRK</sequence>
<dbReference type="NCBIfam" id="TIGR00704">
    <property type="entry name" value="NaPi_cotrn_rel"/>
    <property type="match status" value="1"/>
</dbReference>
<dbReference type="GO" id="GO:0005886">
    <property type="term" value="C:plasma membrane"/>
    <property type="evidence" value="ECO:0007669"/>
    <property type="project" value="UniProtKB-SubCell"/>
</dbReference>
<evidence type="ECO:0000256" key="5">
    <source>
        <dbReference type="ARBA" id="ARBA00023136"/>
    </source>
</evidence>
<dbReference type="AlphaFoldDB" id="A0A2N5GR43"/>
<evidence type="ECO:0000313" key="7">
    <source>
        <dbReference type="EMBL" id="PLR85894.1"/>
    </source>
</evidence>
<evidence type="ECO:0000256" key="4">
    <source>
        <dbReference type="ARBA" id="ARBA00022989"/>
    </source>
</evidence>
<dbReference type="EMBL" id="PGVD01000013">
    <property type="protein sequence ID" value="PLS00013.1"/>
    <property type="molecule type" value="Genomic_DNA"/>
</dbReference>
<keyword evidence="4 6" id="KW-1133">Transmembrane helix</keyword>
<organism evidence="7 9">
    <name type="scientific">Bacillus canaveralius</name>
    <dbReference type="NCBI Taxonomy" id="1403243"/>
    <lineage>
        <taxon>Bacteria</taxon>
        <taxon>Bacillati</taxon>
        <taxon>Bacillota</taxon>
        <taxon>Bacilli</taxon>
        <taxon>Bacillales</taxon>
        <taxon>Bacillaceae</taxon>
        <taxon>Bacillus</taxon>
    </lineage>
</organism>
<evidence type="ECO:0000313" key="10">
    <source>
        <dbReference type="Proteomes" id="UP000235114"/>
    </source>
</evidence>
<evidence type="ECO:0000313" key="9">
    <source>
        <dbReference type="Proteomes" id="UP000234951"/>
    </source>
</evidence>
<dbReference type="InterPro" id="IPR003841">
    <property type="entry name" value="Na/Pi_transpt"/>
</dbReference>
<keyword evidence="5 6" id="KW-0472">Membrane</keyword>
<dbReference type="PANTHER" id="PTHR10010:SF46">
    <property type="entry name" value="SODIUM-DEPENDENT PHOSPHATE TRANSPORT PROTEIN 2B"/>
    <property type="match status" value="1"/>
</dbReference>
<feature type="transmembrane region" description="Helical" evidence="6">
    <location>
        <begin position="48"/>
        <end position="73"/>
    </location>
</feature>
<feature type="transmembrane region" description="Helical" evidence="6">
    <location>
        <begin position="171"/>
        <end position="199"/>
    </location>
</feature>